<evidence type="ECO:0000313" key="1">
    <source>
        <dbReference type="EMBL" id="KAI5676652.1"/>
    </source>
</evidence>
<dbReference type="Proteomes" id="UP001060085">
    <property type="component" value="Linkage Group LG02"/>
</dbReference>
<accession>A0ACC0BVN1</accession>
<evidence type="ECO:0000313" key="2">
    <source>
        <dbReference type="Proteomes" id="UP001060085"/>
    </source>
</evidence>
<protein>
    <submittedName>
        <fullName evidence="1">Uncharacterized protein</fullName>
    </submittedName>
</protein>
<name>A0ACC0BVN1_CATRO</name>
<reference evidence="2" key="1">
    <citation type="journal article" date="2023" name="Nat. Plants">
        <title>Single-cell RNA sequencing provides a high-resolution roadmap for understanding the multicellular compartmentation of specialized metabolism.</title>
        <authorList>
            <person name="Sun S."/>
            <person name="Shen X."/>
            <person name="Li Y."/>
            <person name="Li Y."/>
            <person name="Wang S."/>
            <person name="Li R."/>
            <person name="Zhang H."/>
            <person name="Shen G."/>
            <person name="Guo B."/>
            <person name="Wei J."/>
            <person name="Xu J."/>
            <person name="St-Pierre B."/>
            <person name="Chen S."/>
            <person name="Sun C."/>
        </authorList>
    </citation>
    <scope>NUCLEOTIDE SEQUENCE [LARGE SCALE GENOMIC DNA]</scope>
</reference>
<comment type="caution">
    <text evidence="1">The sequence shown here is derived from an EMBL/GenBank/DDBJ whole genome shotgun (WGS) entry which is preliminary data.</text>
</comment>
<gene>
    <name evidence="1" type="ORF">M9H77_07602</name>
</gene>
<proteinExistence type="predicted"/>
<dbReference type="EMBL" id="CM044702">
    <property type="protein sequence ID" value="KAI5676652.1"/>
    <property type="molecule type" value="Genomic_DNA"/>
</dbReference>
<organism evidence="1 2">
    <name type="scientific">Catharanthus roseus</name>
    <name type="common">Madagascar periwinkle</name>
    <name type="synonym">Vinca rosea</name>
    <dbReference type="NCBI Taxonomy" id="4058"/>
    <lineage>
        <taxon>Eukaryota</taxon>
        <taxon>Viridiplantae</taxon>
        <taxon>Streptophyta</taxon>
        <taxon>Embryophyta</taxon>
        <taxon>Tracheophyta</taxon>
        <taxon>Spermatophyta</taxon>
        <taxon>Magnoliopsida</taxon>
        <taxon>eudicotyledons</taxon>
        <taxon>Gunneridae</taxon>
        <taxon>Pentapetalae</taxon>
        <taxon>asterids</taxon>
        <taxon>lamiids</taxon>
        <taxon>Gentianales</taxon>
        <taxon>Apocynaceae</taxon>
        <taxon>Rauvolfioideae</taxon>
        <taxon>Vinceae</taxon>
        <taxon>Catharanthinae</taxon>
        <taxon>Catharanthus</taxon>
    </lineage>
</organism>
<sequence>MHYFVAEMVPLVVLLPLDEVTKFEIPIEEETTATSTDLELEVLGGINNDATDPKEAISKLDQTEDTIAKIDTKFLSNLDTINDQLTTALTTIFQPQLDCLATTLTILNIISLLKTISFLGKDPCSIQLRCWFGEQREDFGVAKTFLLSTIQMEESKKASLEGLEASKTKRGPISKTLLPALGSTLPSPIGL</sequence>
<keyword evidence="2" id="KW-1185">Reference proteome</keyword>